<organism evidence="2 3">
    <name type="scientific">Burkholderia plantarii</name>
    <dbReference type="NCBI Taxonomy" id="41899"/>
    <lineage>
        <taxon>Bacteria</taxon>
        <taxon>Pseudomonadati</taxon>
        <taxon>Pseudomonadota</taxon>
        <taxon>Betaproteobacteria</taxon>
        <taxon>Burkholderiales</taxon>
        <taxon>Burkholderiaceae</taxon>
        <taxon>Burkholderia</taxon>
    </lineage>
</organism>
<sequence length="112" mass="11748">MTNRPHDGRPDARHDYDGPAGDAANDAGGLDPTIAAVLRQLRDALTETPGRAWSLAKLSKRSQVPMSTLRRTLTQLDAAGLTATELGDDGIGHAVLTQEGVALCEALFGAND</sequence>
<accession>A0A0B6RUX9</accession>
<dbReference type="AlphaFoldDB" id="A0A0B6RUX9"/>
<evidence type="ECO:0008006" key="4">
    <source>
        <dbReference type="Google" id="ProtNLM"/>
    </source>
</evidence>
<dbReference type="EMBL" id="CP002581">
    <property type="protein sequence ID" value="AJK49167.1"/>
    <property type="molecule type" value="Genomic_DNA"/>
</dbReference>
<feature type="region of interest" description="Disordered" evidence="1">
    <location>
        <begin position="1"/>
        <end position="29"/>
    </location>
</feature>
<dbReference type="HOGENOM" id="CLU_150493_0_0_4"/>
<evidence type="ECO:0000313" key="3">
    <source>
        <dbReference type="Proteomes" id="UP000031838"/>
    </source>
</evidence>
<keyword evidence="3" id="KW-1185">Reference proteome</keyword>
<evidence type="ECO:0000313" key="2">
    <source>
        <dbReference type="EMBL" id="AJK49167.1"/>
    </source>
</evidence>
<gene>
    <name evidence="2" type="ORF">BGL_2c10890</name>
</gene>
<protein>
    <recommendedName>
        <fullName evidence="4">Transcriptional regulator</fullName>
    </recommendedName>
</protein>
<reference evidence="2 3" key="2">
    <citation type="journal article" date="2016" name="Appl. Microbiol. Biotechnol.">
        <title>Mutations improving production and secretion of extracellular lipase by Burkholderia glumae PG1.</title>
        <authorList>
            <person name="Knapp A."/>
            <person name="Voget S."/>
            <person name="Gao R."/>
            <person name="Zaburannyi N."/>
            <person name="Krysciak D."/>
            <person name="Breuer M."/>
            <person name="Hauer B."/>
            <person name="Streit W.R."/>
            <person name="Muller R."/>
            <person name="Daniel R."/>
            <person name="Jaeger K.E."/>
        </authorList>
    </citation>
    <scope>NUCLEOTIDE SEQUENCE [LARGE SCALE GENOMIC DNA]</scope>
    <source>
        <strain evidence="2 3">PG1</strain>
    </source>
</reference>
<dbReference type="InterPro" id="IPR036390">
    <property type="entry name" value="WH_DNA-bd_sf"/>
</dbReference>
<dbReference type="KEGG" id="bgp:BGL_2c10890"/>
<dbReference type="Proteomes" id="UP000031838">
    <property type="component" value="Chromosome 2"/>
</dbReference>
<dbReference type="Gene3D" id="1.10.10.10">
    <property type="entry name" value="Winged helix-like DNA-binding domain superfamily/Winged helix DNA-binding domain"/>
    <property type="match status" value="1"/>
</dbReference>
<dbReference type="RefSeq" id="WP_042627680.1">
    <property type="nucleotide sequence ID" value="NZ_CP002581.1"/>
</dbReference>
<proteinExistence type="predicted"/>
<feature type="compositionally biased region" description="Low complexity" evidence="1">
    <location>
        <begin position="18"/>
        <end position="29"/>
    </location>
</feature>
<name>A0A0B6RUX9_BURPL</name>
<dbReference type="InterPro" id="IPR036388">
    <property type="entry name" value="WH-like_DNA-bd_sf"/>
</dbReference>
<reference evidence="3" key="1">
    <citation type="submission" date="2011-03" db="EMBL/GenBank/DDBJ databases">
        <authorList>
            <person name="Voget S."/>
            <person name="Streit W.R."/>
            <person name="Jaeger K.E."/>
            <person name="Daniel R."/>
        </authorList>
    </citation>
    <scope>NUCLEOTIDE SEQUENCE [LARGE SCALE GENOMIC DNA]</scope>
    <source>
        <strain evidence="3">PG1</strain>
    </source>
</reference>
<feature type="compositionally biased region" description="Basic and acidic residues" evidence="1">
    <location>
        <begin position="1"/>
        <end position="17"/>
    </location>
</feature>
<dbReference type="SUPFAM" id="SSF46785">
    <property type="entry name" value="Winged helix' DNA-binding domain"/>
    <property type="match status" value="1"/>
</dbReference>
<evidence type="ECO:0000256" key="1">
    <source>
        <dbReference type="SAM" id="MobiDB-lite"/>
    </source>
</evidence>